<dbReference type="InterPro" id="IPR036291">
    <property type="entry name" value="NAD(P)-bd_dom_sf"/>
</dbReference>
<dbReference type="PANTHER" id="PTHR15020:SF50">
    <property type="entry name" value="UPF0659 PROTEIN YMR090W"/>
    <property type="match status" value="1"/>
</dbReference>
<dbReference type="Gene3D" id="3.40.50.720">
    <property type="entry name" value="NAD(P)-binding Rossmann-like Domain"/>
    <property type="match status" value="1"/>
</dbReference>
<comment type="similarity">
    <text evidence="1">Belongs to the avfA family.</text>
</comment>
<dbReference type="EMBL" id="ML119059">
    <property type="protein sequence ID" value="ROT36389.1"/>
    <property type="molecule type" value="Genomic_DNA"/>
</dbReference>
<evidence type="ECO:0000259" key="2">
    <source>
        <dbReference type="Pfam" id="PF13460"/>
    </source>
</evidence>
<dbReference type="STRING" id="1314773.A0A3N2PPF4"/>
<dbReference type="PANTHER" id="PTHR15020">
    <property type="entry name" value="FLAVIN REDUCTASE-RELATED"/>
    <property type="match status" value="1"/>
</dbReference>
<protein>
    <submittedName>
        <fullName evidence="3">NAD dependent epimerase/dehydratase</fullName>
    </submittedName>
</protein>
<dbReference type="AlphaFoldDB" id="A0A3N2PPF4"/>
<proteinExistence type="inferred from homology"/>
<dbReference type="SUPFAM" id="SSF51735">
    <property type="entry name" value="NAD(P)-binding Rossmann-fold domains"/>
    <property type="match status" value="1"/>
</dbReference>
<evidence type="ECO:0000313" key="4">
    <source>
        <dbReference type="Proteomes" id="UP000272025"/>
    </source>
</evidence>
<dbReference type="RefSeq" id="XP_028464195.1">
    <property type="nucleotide sequence ID" value="XM_028612469.1"/>
</dbReference>
<dbReference type="InterPro" id="IPR016040">
    <property type="entry name" value="NAD(P)-bd_dom"/>
</dbReference>
<evidence type="ECO:0000256" key="1">
    <source>
        <dbReference type="ARBA" id="ARBA00038376"/>
    </source>
</evidence>
<feature type="domain" description="NAD(P)-binding" evidence="2">
    <location>
        <begin position="9"/>
        <end position="219"/>
    </location>
</feature>
<keyword evidence="4" id="KW-1185">Reference proteome</keyword>
<name>A0A3N2PPF4_SODAK</name>
<dbReference type="Pfam" id="PF13460">
    <property type="entry name" value="NAD_binding_10"/>
    <property type="match status" value="1"/>
</dbReference>
<accession>A0A3N2PPF4</accession>
<dbReference type="Proteomes" id="UP000272025">
    <property type="component" value="Unassembled WGS sequence"/>
</dbReference>
<organism evidence="3 4">
    <name type="scientific">Sodiomyces alkalinus (strain CBS 110278 / VKM F-3762 / F11)</name>
    <name type="common">Alkaliphilic filamentous fungus</name>
    <dbReference type="NCBI Taxonomy" id="1314773"/>
    <lineage>
        <taxon>Eukaryota</taxon>
        <taxon>Fungi</taxon>
        <taxon>Dikarya</taxon>
        <taxon>Ascomycota</taxon>
        <taxon>Pezizomycotina</taxon>
        <taxon>Sordariomycetes</taxon>
        <taxon>Hypocreomycetidae</taxon>
        <taxon>Glomerellales</taxon>
        <taxon>Plectosphaerellaceae</taxon>
        <taxon>Sodiomyces</taxon>
    </lineage>
</organism>
<gene>
    <name evidence="3" type="ORF">SODALDRAFT_335490</name>
</gene>
<dbReference type="OrthoDB" id="10254604at2759"/>
<reference evidence="3 4" key="1">
    <citation type="journal article" date="2018" name="Mol. Ecol.">
        <title>The obligate alkalophilic soda-lake fungus Sodiomyces alkalinus has shifted to a protein diet.</title>
        <authorList>
            <person name="Grum-Grzhimaylo A.A."/>
            <person name="Falkoski D.L."/>
            <person name="van den Heuvel J."/>
            <person name="Valero-Jimenez C.A."/>
            <person name="Min B."/>
            <person name="Choi I.G."/>
            <person name="Lipzen A."/>
            <person name="Daum C.G."/>
            <person name="Aanen D.K."/>
            <person name="Tsang A."/>
            <person name="Henrissat B."/>
            <person name="Bilanenko E.N."/>
            <person name="de Vries R.P."/>
            <person name="van Kan J.A.L."/>
            <person name="Grigoriev I.V."/>
            <person name="Debets A.J.M."/>
        </authorList>
    </citation>
    <scope>NUCLEOTIDE SEQUENCE [LARGE SCALE GENOMIC DNA]</scope>
    <source>
        <strain evidence="3 4">F11</strain>
    </source>
</reference>
<dbReference type="GeneID" id="39580947"/>
<sequence>MTRHVLILGGHGKVSQLITPILLRNSWTVTSVIRSADQVPTIEKLSAGVSAGKLNVLVRSIEDVKEQAQAQAVLDEIKPDTVFWSAGAGGKGNPERTFAIDRDAAVHFIRAAAATPSIHQFILVSYLASRRQRAPWWDDKTWADAEKMNTMLARYFAAKVVADEELIRQGARRDDFAAISVRPGVLTDEPAGKVELGKTVGVSGDTSRATVAEVSAALMERVGEAKTGWLDLLDGTEDLEGAVERVVREGVNAAEGDEVFENLKK</sequence>
<evidence type="ECO:0000313" key="3">
    <source>
        <dbReference type="EMBL" id="ROT36389.1"/>
    </source>
</evidence>